<proteinExistence type="predicted"/>
<dbReference type="AlphaFoldDB" id="A0A0M5LEI7"/>
<gene>
    <name evidence="1" type="ORF">SP60_00625</name>
</gene>
<dbReference type="RefSeq" id="WP_053950803.1">
    <property type="nucleotide sequence ID" value="NZ_CP010552.1"/>
</dbReference>
<dbReference type="SUPFAM" id="SSF52833">
    <property type="entry name" value="Thioredoxin-like"/>
    <property type="match status" value="1"/>
</dbReference>
<sequence>MNSQTLYYVYDPMCSWCWGFEKTWLQVKRSLPKSITIKYILGGLAPDSKEIMSDEMRQYIQANWLKIQQSIPGTQFNFDFWKHCSPMRSTYPACRAVIAAKNQGLEYELSMLNAIQNAYYLQAKNPSKDLTLIELAHSLNLNIEQFTQDLNSTVTHQQLLDDITLAKSLRITSFPSLLLSSNQGDKPITIDYNNAKLIINQILA</sequence>
<protein>
    <submittedName>
        <fullName evidence="1">Thioredoxin</fullName>
    </submittedName>
</protein>
<reference evidence="1 2" key="1">
    <citation type="journal article" date="2015" name="Genome Announc.">
        <title>Genome Sequence of 'Candidatus Thioglobus autotrophica' Strain EF1, a Chemoautotroph from the SUP05 Clade of Marine Gammaproteobacteria.</title>
        <authorList>
            <person name="Shah V."/>
            <person name="Morris R.M."/>
        </authorList>
    </citation>
    <scope>NUCLEOTIDE SEQUENCE [LARGE SCALE GENOMIC DNA]</scope>
    <source>
        <strain evidence="1 2">EF1</strain>
    </source>
</reference>
<dbReference type="Pfam" id="PF13743">
    <property type="entry name" value="Thioredoxin_5"/>
    <property type="match status" value="1"/>
</dbReference>
<accession>A0A0M5LEI7</accession>
<organism evidence="1 2">
    <name type="scientific">Candidatus Thioglobus autotrophicus</name>
    <dbReference type="NCBI Taxonomy" id="1705394"/>
    <lineage>
        <taxon>Bacteria</taxon>
        <taxon>Pseudomonadati</taxon>
        <taxon>Pseudomonadota</taxon>
        <taxon>Gammaproteobacteria</taxon>
        <taxon>Candidatus Pseudothioglobaceae</taxon>
        <taxon>Candidatus Thioglobus</taxon>
    </lineage>
</organism>
<dbReference type="PATRIC" id="fig|1705394.5.peg.124"/>
<dbReference type="OrthoDB" id="9813770at2"/>
<dbReference type="KEGG" id="tho:SP60_00625"/>
<dbReference type="EMBL" id="CP010552">
    <property type="protein sequence ID" value="ALE51890.1"/>
    <property type="molecule type" value="Genomic_DNA"/>
</dbReference>
<name>A0A0M5LEI7_9GAMM</name>
<dbReference type="PANTHER" id="PTHR13887">
    <property type="entry name" value="GLUTATHIONE S-TRANSFERASE KAPPA"/>
    <property type="match status" value="1"/>
</dbReference>
<evidence type="ECO:0000313" key="1">
    <source>
        <dbReference type="EMBL" id="ALE51890.1"/>
    </source>
</evidence>
<dbReference type="Gene3D" id="1.10.472.60">
    <property type="entry name" value="putative protein disulfide isomerase domain"/>
    <property type="match status" value="1"/>
</dbReference>
<dbReference type="Gene3D" id="3.40.30.10">
    <property type="entry name" value="Glutaredoxin"/>
    <property type="match status" value="1"/>
</dbReference>
<keyword evidence="2" id="KW-1185">Reference proteome</keyword>
<evidence type="ECO:0000313" key="2">
    <source>
        <dbReference type="Proteomes" id="UP000058020"/>
    </source>
</evidence>
<dbReference type="CDD" id="cd03025">
    <property type="entry name" value="DsbA_FrnE_like"/>
    <property type="match status" value="1"/>
</dbReference>
<dbReference type="Proteomes" id="UP000058020">
    <property type="component" value="Chromosome"/>
</dbReference>
<dbReference type="PANTHER" id="PTHR13887:SF54">
    <property type="entry name" value="DSBA FAMILY PROTEIN"/>
    <property type="match status" value="1"/>
</dbReference>
<dbReference type="InterPro" id="IPR036249">
    <property type="entry name" value="Thioredoxin-like_sf"/>
</dbReference>